<evidence type="ECO:0000256" key="3">
    <source>
        <dbReference type="ARBA" id="ARBA00022801"/>
    </source>
</evidence>
<evidence type="ECO:0000313" key="9">
    <source>
        <dbReference type="Proteomes" id="UP001596174"/>
    </source>
</evidence>
<dbReference type="RefSeq" id="WP_380588688.1">
    <property type="nucleotide sequence ID" value="NZ_JBHSQJ010000137.1"/>
</dbReference>
<dbReference type="InterPro" id="IPR051794">
    <property type="entry name" value="PG_Endopeptidase_C40"/>
</dbReference>
<organism evidence="8 9">
    <name type="scientific">Streptacidiphilus monticola</name>
    <dbReference type="NCBI Taxonomy" id="2161674"/>
    <lineage>
        <taxon>Bacteria</taxon>
        <taxon>Bacillati</taxon>
        <taxon>Actinomycetota</taxon>
        <taxon>Actinomycetes</taxon>
        <taxon>Kitasatosporales</taxon>
        <taxon>Streptomycetaceae</taxon>
        <taxon>Streptacidiphilus</taxon>
    </lineage>
</organism>
<feature type="domain" description="NlpC/P60" evidence="7">
    <location>
        <begin position="253"/>
        <end position="374"/>
    </location>
</feature>
<evidence type="ECO:0000256" key="4">
    <source>
        <dbReference type="ARBA" id="ARBA00022807"/>
    </source>
</evidence>
<evidence type="ECO:0000313" key="8">
    <source>
        <dbReference type="EMBL" id="MFC5910824.1"/>
    </source>
</evidence>
<dbReference type="SUPFAM" id="SSF54001">
    <property type="entry name" value="Cysteine proteinases"/>
    <property type="match status" value="1"/>
</dbReference>
<evidence type="ECO:0000256" key="2">
    <source>
        <dbReference type="ARBA" id="ARBA00022670"/>
    </source>
</evidence>
<keyword evidence="3" id="KW-0378">Hydrolase</keyword>
<keyword evidence="5" id="KW-0175">Coiled coil</keyword>
<comment type="caution">
    <text evidence="8">The sequence shown here is derived from an EMBL/GenBank/DDBJ whole genome shotgun (WGS) entry which is preliminary data.</text>
</comment>
<accession>A0ABW1G8D6</accession>
<dbReference type="Pfam" id="PF00877">
    <property type="entry name" value="NLPC_P60"/>
    <property type="match status" value="1"/>
</dbReference>
<feature type="coiled-coil region" evidence="5">
    <location>
        <begin position="71"/>
        <end position="108"/>
    </location>
</feature>
<dbReference type="InterPro" id="IPR038765">
    <property type="entry name" value="Papain-like_cys_pep_sf"/>
</dbReference>
<dbReference type="Proteomes" id="UP001596174">
    <property type="component" value="Unassembled WGS sequence"/>
</dbReference>
<name>A0ABW1G8D6_9ACTN</name>
<dbReference type="PANTHER" id="PTHR47359">
    <property type="entry name" value="PEPTIDOGLYCAN DL-ENDOPEPTIDASE CWLO"/>
    <property type="match status" value="1"/>
</dbReference>
<comment type="similarity">
    <text evidence="1">Belongs to the peptidase C40 family.</text>
</comment>
<feature type="compositionally biased region" description="Low complexity" evidence="6">
    <location>
        <begin position="417"/>
        <end position="493"/>
    </location>
</feature>
<dbReference type="Gene3D" id="3.90.1720.10">
    <property type="entry name" value="endopeptidase domain like (from Nostoc punctiforme)"/>
    <property type="match status" value="1"/>
</dbReference>
<keyword evidence="2" id="KW-0645">Protease</keyword>
<evidence type="ECO:0000256" key="6">
    <source>
        <dbReference type="SAM" id="MobiDB-lite"/>
    </source>
</evidence>
<dbReference type="InterPro" id="IPR000064">
    <property type="entry name" value="NLP_P60_dom"/>
</dbReference>
<evidence type="ECO:0000256" key="5">
    <source>
        <dbReference type="SAM" id="Coils"/>
    </source>
</evidence>
<protein>
    <submittedName>
        <fullName evidence="8">NlpC/P60 family protein</fullName>
    </submittedName>
</protein>
<feature type="region of interest" description="Disordered" evidence="6">
    <location>
        <begin position="364"/>
        <end position="493"/>
    </location>
</feature>
<dbReference type="EMBL" id="JBHSQJ010000137">
    <property type="protein sequence ID" value="MFC5910824.1"/>
    <property type="molecule type" value="Genomic_DNA"/>
</dbReference>
<evidence type="ECO:0000259" key="7">
    <source>
        <dbReference type="PROSITE" id="PS51935"/>
    </source>
</evidence>
<dbReference type="PROSITE" id="PS51935">
    <property type="entry name" value="NLPC_P60"/>
    <property type="match status" value="1"/>
</dbReference>
<dbReference type="PANTHER" id="PTHR47359:SF3">
    <property type="entry name" value="NLP_P60 DOMAIN-CONTAINING PROTEIN-RELATED"/>
    <property type="match status" value="1"/>
</dbReference>
<proteinExistence type="inferred from homology"/>
<keyword evidence="4" id="KW-0788">Thiol protease</keyword>
<evidence type="ECO:0000256" key="1">
    <source>
        <dbReference type="ARBA" id="ARBA00007074"/>
    </source>
</evidence>
<gene>
    <name evidence="8" type="ORF">ACFP3V_26915</name>
</gene>
<reference evidence="9" key="1">
    <citation type="journal article" date="2019" name="Int. J. Syst. Evol. Microbiol.">
        <title>The Global Catalogue of Microorganisms (GCM) 10K type strain sequencing project: providing services to taxonomists for standard genome sequencing and annotation.</title>
        <authorList>
            <consortium name="The Broad Institute Genomics Platform"/>
            <consortium name="The Broad Institute Genome Sequencing Center for Infectious Disease"/>
            <person name="Wu L."/>
            <person name="Ma J."/>
        </authorList>
    </citation>
    <scope>NUCLEOTIDE SEQUENCE [LARGE SCALE GENOMIC DNA]</scope>
    <source>
        <strain evidence="9">JCM 4816</strain>
    </source>
</reference>
<keyword evidence="9" id="KW-1185">Reference proteome</keyword>
<sequence length="493" mass="49723">MRLLGGGDRTGLRPWVRGALRCGVLLAAVSLGVLPAGTAAWAAPGTGTSAAALTSAEQTLKPVLDQLHTLYQQAEQETQKYDALAARLTQAQSNVAQLDTKLAAAQALVDTGTEVAGQLAAAQYAEGPEDLTKLGELLFAHDPHQALHADELLALASHSQAAYVHQLELDRADLVGARGAAQAAQQQVSALVAAEAKQRAAVNKQLAQVEGLVTGLTGAQREELSLLEQKEANAAQAALLASGLLGKGDLRPSAAGAKAVAYAFAQLGKPYVWGAEGPDSFDCSGLTSQAWLHAGVPIPRTSEMQWADLTRVPLNALRPGDLIIYFQGASHVALYIGGGLVIQAPHPGAFVDVAPIAQNPILGAVRPDPDSPSLGSYQPPAIPKGAQGPEPINPIPVPVTDPVTAEPTTTPTPKPTTKPSGSPSASPTGKPSGSPSTSPSASPSTSGSASASPSTSPSAPGSPSASVRTSPSPSDSSSASGSASPAPSGSALG</sequence>